<dbReference type="InterPro" id="IPR008880">
    <property type="entry name" value="Trigger_fac_C"/>
</dbReference>
<evidence type="ECO:0000256" key="14">
    <source>
        <dbReference type="RuleBase" id="RU003914"/>
    </source>
</evidence>
<protein>
    <recommendedName>
        <fullName evidence="4 12">Trigger factor</fullName>
        <shortName evidence="12">TF</shortName>
        <ecNumber evidence="3 12">5.2.1.8</ecNumber>
    </recommendedName>
    <alternativeName>
        <fullName evidence="11 12">PPIase</fullName>
    </alternativeName>
</protein>
<dbReference type="PIRSF" id="PIRSF003095">
    <property type="entry name" value="Trigger_factor"/>
    <property type="match status" value="1"/>
</dbReference>
<sequence>MNVSVTREGNDAALKIAVTAAEVDKSFKQAVARIANQVRIPGFRPGKAPRNIIEMHYGKAAVKEEAFNICVNRAYQQAIETEKLMPVSDPEVKDEKKAFEEFAEGKDFEVDVAVVLKPEPELGEYKGIHVDKKEAKVSDEDVDKALEELRNRGAKMVDTDDETVIEKGDFAIIDFAGTVDGEAFSGGEGKGYPLEVGSGSFIPGFEDQLIGLKKDDDTDVDVTFPESYFVPELAGKQAIFKVHIQAVKHKELPELNDEYIAKYTRYKTVAEAKEDYKKHMQEAAERDAKTEYENALIDTAVNNAKMDVPPVMIEDRITQMVEEIKLNLESRKMTLEQYMQYTGMDMAKLREAQREGAEKNVRTDLVLDAIAKAENIQVDMADVDAQLQSIADQNGARLEDVKTIIRKNNNMGLLLANILRHKAAHVILDNAK</sequence>
<keyword evidence="5 12" id="KW-0132">Cell division</keyword>
<dbReference type="Pfam" id="PF05697">
    <property type="entry name" value="Trigger_N"/>
    <property type="match status" value="1"/>
</dbReference>
<dbReference type="InterPro" id="IPR005215">
    <property type="entry name" value="Trig_fac"/>
</dbReference>
<dbReference type="SUPFAM" id="SSF109998">
    <property type="entry name" value="Triger factor/SurA peptide-binding domain-like"/>
    <property type="match status" value="1"/>
</dbReference>
<dbReference type="GO" id="GO:0043022">
    <property type="term" value="F:ribosome binding"/>
    <property type="evidence" value="ECO:0007669"/>
    <property type="project" value="TreeGrafter"/>
</dbReference>
<evidence type="ECO:0000256" key="3">
    <source>
        <dbReference type="ARBA" id="ARBA00013194"/>
    </source>
</evidence>
<dbReference type="InterPro" id="IPR001179">
    <property type="entry name" value="PPIase_FKBP_dom"/>
</dbReference>
<feature type="domain" description="PPIase FKBP-type" evidence="15">
    <location>
        <begin position="168"/>
        <end position="228"/>
    </location>
</feature>
<evidence type="ECO:0000256" key="6">
    <source>
        <dbReference type="ARBA" id="ARBA00023110"/>
    </source>
</evidence>
<dbReference type="Pfam" id="PF05698">
    <property type="entry name" value="Trigger_C"/>
    <property type="match status" value="1"/>
</dbReference>
<comment type="domain">
    <text evidence="12">Consists of 3 domains; the N-terminus binds the ribosome, the middle domain has PPIase activity, while the C-terminus has intrinsic chaperone activity on its own.</text>
</comment>
<dbReference type="GO" id="GO:0015031">
    <property type="term" value="P:protein transport"/>
    <property type="evidence" value="ECO:0007669"/>
    <property type="project" value="UniProtKB-UniRule"/>
</dbReference>
<evidence type="ECO:0000256" key="5">
    <source>
        <dbReference type="ARBA" id="ARBA00022618"/>
    </source>
</evidence>
<evidence type="ECO:0000313" key="16">
    <source>
        <dbReference type="EMBL" id="SDC11595.1"/>
    </source>
</evidence>
<dbReference type="InterPro" id="IPR037041">
    <property type="entry name" value="Trigger_fac_C_sf"/>
</dbReference>
<dbReference type="FunFam" id="3.10.50.40:FF:000001">
    <property type="entry name" value="Trigger factor"/>
    <property type="match status" value="1"/>
</dbReference>
<dbReference type="PANTHER" id="PTHR30560:SF3">
    <property type="entry name" value="TRIGGER FACTOR-LIKE PROTEIN TIG, CHLOROPLASTIC"/>
    <property type="match status" value="1"/>
</dbReference>
<evidence type="ECO:0000256" key="11">
    <source>
        <dbReference type="ARBA" id="ARBA00029986"/>
    </source>
</evidence>
<dbReference type="GO" id="GO:0044183">
    <property type="term" value="F:protein folding chaperone"/>
    <property type="evidence" value="ECO:0007669"/>
    <property type="project" value="TreeGrafter"/>
</dbReference>
<gene>
    <name evidence="12" type="primary">tig</name>
    <name evidence="16" type="ORF">SAMN04487864_102272</name>
</gene>
<dbReference type="SUPFAM" id="SSF102735">
    <property type="entry name" value="Trigger factor ribosome-binding domain"/>
    <property type="match status" value="1"/>
</dbReference>
<evidence type="ECO:0000256" key="9">
    <source>
        <dbReference type="ARBA" id="ARBA00023306"/>
    </source>
</evidence>
<dbReference type="EMBL" id="FMYW01000002">
    <property type="protein sequence ID" value="SDC11595.1"/>
    <property type="molecule type" value="Genomic_DNA"/>
</dbReference>
<dbReference type="InterPro" id="IPR008881">
    <property type="entry name" value="Trigger_fac_ribosome-bd_bac"/>
</dbReference>
<evidence type="ECO:0000259" key="15">
    <source>
        <dbReference type="PROSITE" id="PS50059"/>
    </source>
</evidence>
<keyword evidence="7 12" id="KW-0143">Chaperone</keyword>
<comment type="function">
    <text evidence="10 12">Involved in protein export. Acts as a chaperone by maintaining the newly synthesized protein in an open conformation. Functions as a peptidyl-prolyl cis-trans isomerase.</text>
</comment>
<keyword evidence="6 12" id="KW-0697">Rotamase</keyword>
<dbReference type="PANTHER" id="PTHR30560">
    <property type="entry name" value="TRIGGER FACTOR CHAPERONE AND PEPTIDYL-PROLYL CIS/TRANS ISOMERASE"/>
    <property type="match status" value="1"/>
</dbReference>
<dbReference type="NCBIfam" id="TIGR00115">
    <property type="entry name" value="tig"/>
    <property type="match status" value="1"/>
</dbReference>
<keyword evidence="9 12" id="KW-0131">Cell cycle</keyword>
<dbReference type="HAMAP" id="MF_00303">
    <property type="entry name" value="Trigger_factor_Tig"/>
    <property type="match status" value="1"/>
</dbReference>
<evidence type="ECO:0000256" key="7">
    <source>
        <dbReference type="ARBA" id="ARBA00023186"/>
    </source>
</evidence>
<organism evidence="16 17">
    <name type="scientific">Succiniclasticum ruminis</name>
    <dbReference type="NCBI Taxonomy" id="40841"/>
    <lineage>
        <taxon>Bacteria</taxon>
        <taxon>Bacillati</taxon>
        <taxon>Bacillota</taxon>
        <taxon>Negativicutes</taxon>
        <taxon>Acidaminococcales</taxon>
        <taxon>Acidaminococcaceae</taxon>
        <taxon>Succiniclasticum</taxon>
    </lineage>
</organism>
<dbReference type="InterPro" id="IPR036611">
    <property type="entry name" value="Trigger_fac_ribosome-bd_sf"/>
</dbReference>
<dbReference type="RefSeq" id="WP_093729430.1">
    <property type="nucleotide sequence ID" value="NZ_FMYW01000002.1"/>
</dbReference>
<dbReference type="Gene3D" id="3.10.50.40">
    <property type="match status" value="1"/>
</dbReference>
<dbReference type="AlphaFoldDB" id="A0A1G6IZX1"/>
<dbReference type="Proteomes" id="UP000198943">
    <property type="component" value="Unassembled WGS sequence"/>
</dbReference>
<dbReference type="Gene3D" id="3.30.70.1050">
    <property type="entry name" value="Trigger factor ribosome-binding domain"/>
    <property type="match status" value="1"/>
</dbReference>
<reference evidence="17" key="1">
    <citation type="submission" date="2016-10" db="EMBL/GenBank/DDBJ databases">
        <authorList>
            <person name="Varghese N."/>
            <person name="Submissions S."/>
        </authorList>
    </citation>
    <scope>NUCLEOTIDE SEQUENCE [LARGE SCALE GENOMIC DNA]</scope>
    <source>
        <strain evidence="17">DSM 11005</strain>
    </source>
</reference>
<dbReference type="Pfam" id="PF00254">
    <property type="entry name" value="FKBP_C"/>
    <property type="match status" value="1"/>
</dbReference>
<dbReference type="GO" id="GO:0051301">
    <property type="term" value="P:cell division"/>
    <property type="evidence" value="ECO:0007669"/>
    <property type="project" value="UniProtKB-KW"/>
</dbReference>
<comment type="subcellular location">
    <subcellularLocation>
        <location evidence="12">Cytoplasm</location>
    </subcellularLocation>
    <text evidence="12">About half TF is bound to the ribosome near the polypeptide exit tunnel while the other half is free in the cytoplasm.</text>
</comment>
<dbReference type="GO" id="GO:0051083">
    <property type="term" value="P:'de novo' cotranslational protein folding"/>
    <property type="evidence" value="ECO:0007669"/>
    <property type="project" value="TreeGrafter"/>
</dbReference>
<dbReference type="Gene3D" id="1.10.3120.10">
    <property type="entry name" value="Trigger factor, C-terminal domain"/>
    <property type="match status" value="1"/>
</dbReference>
<keyword evidence="12" id="KW-0963">Cytoplasm</keyword>
<dbReference type="OrthoDB" id="9767721at2"/>
<dbReference type="PROSITE" id="PS50059">
    <property type="entry name" value="FKBP_PPIASE"/>
    <property type="match status" value="1"/>
</dbReference>
<dbReference type="InterPro" id="IPR046357">
    <property type="entry name" value="PPIase_dom_sf"/>
</dbReference>
<dbReference type="EC" id="5.2.1.8" evidence="3 12"/>
<comment type="catalytic activity">
    <reaction evidence="1 12 13">
        <text>[protein]-peptidylproline (omega=180) = [protein]-peptidylproline (omega=0)</text>
        <dbReference type="Rhea" id="RHEA:16237"/>
        <dbReference type="Rhea" id="RHEA-COMP:10747"/>
        <dbReference type="Rhea" id="RHEA-COMP:10748"/>
        <dbReference type="ChEBI" id="CHEBI:83833"/>
        <dbReference type="ChEBI" id="CHEBI:83834"/>
        <dbReference type="EC" id="5.2.1.8"/>
    </reaction>
</comment>
<evidence type="ECO:0000256" key="4">
    <source>
        <dbReference type="ARBA" id="ARBA00016902"/>
    </source>
</evidence>
<evidence type="ECO:0000256" key="13">
    <source>
        <dbReference type="PROSITE-ProRule" id="PRU00277"/>
    </source>
</evidence>
<accession>A0A1G6IZX1</accession>
<dbReference type="GO" id="GO:0043335">
    <property type="term" value="P:protein unfolding"/>
    <property type="evidence" value="ECO:0007669"/>
    <property type="project" value="TreeGrafter"/>
</dbReference>
<proteinExistence type="inferred from homology"/>
<dbReference type="InterPro" id="IPR027304">
    <property type="entry name" value="Trigger_fact/SurA_dom_sf"/>
</dbReference>
<keyword evidence="17" id="KW-1185">Reference proteome</keyword>
<evidence type="ECO:0000313" key="17">
    <source>
        <dbReference type="Proteomes" id="UP000198943"/>
    </source>
</evidence>
<name>A0A1G6IZX1_9FIRM</name>
<dbReference type="GO" id="GO:0003755">
    <property type="term" value="F:peptidyl-prolyl cis-trans isomerase activity"/>
    <property type="evidence" value="ECO:0007669"/>
    <property type="project" value="UniProtKB-UniRule"/>
</dbReference>
<evidence type="ECO:0000256" key="8">
    <source>
        <dbReference type="ARBA" id="ARBA00023235"/>
    </source>
</evidence>
<evidence type="ECO:0000256" key="12">
    <source>
        <dbReference type="HAMAP-Rule" id="MF_00303"/>
    </source>
</evidence>
<dbReference type="SUPFAM" id="SSF54534">
    <property type="entry name" value="FKBP-like"/>
    <property type="match status" value="1"/>
</dbReference>
<evidence type="ECO:0000256" key="2">
    <source>
        <dbReference type="ARBA" id="ARBA00005464"/>
    </source>
</evidence>
<evidence type="ECO:0000256" key="10">
    <source>
        <dbReference type="ARBA" id="ARBA00024849"/>
    </source>
</evidence>
<keyword evidence="8 12" id="KW-0413">Isomerase</keyword>
<dbReference type="GO" id="GO:0005737">
    <property type="term" value="C:cytoplasm"/>
    <property type="evidence" value="ECO:0007669"/>
    <property type="project" value="UniProtKB-SubCell"/>
</dbReference>
<comment type="similarity">
    <text evidence="2 12 14">Belongs to the FKBP-type PPIase family. Tig subfamily.</text>
</comment>
<evidence type="ECO:0000256" key="1">
    <source>
        <dbReference type="ARBA" id="ARBA00000971"/>
    </source>
</evidence>